<dbReference type="Proteomes" id="UP000675781">
    <property type="component" value="Unassembled WGS sequence"/>
</dbReference>
<dbReference type="PANTHER" id="PTHR11108">
    <property type="entry name" value="FERROCHELATASE"/>
    <property type="match status" value="1"/>
</dbReference>
<dbReference type="AlphaFoldDB" id="A0A941ITQ0"/>
<evidence type="ECO:0000256" key="7">
    <source>
        <dbReference type="ARBA" id="ARBA00023244"/>
    </source>
</evidence>
<evidence type="ECO:0000256" key="2">
    <source>
        <dbReference type="ARBA" id="ARBA00022490"/>
    </source>
</evidence>
<evidence type="ECO:0000256" key="8">
    <source>
        <dbReference type="ARBA" id="ARBA00024536"/>
    </source>
</evidence>
<evidence type="ECO:0000256" key="3">
    <source>
        <dbReference type="ARBA" id="ARBA00022723"/>
    </source>
</evidence>
<sequence>MVESVSASAEPYDALLLLSFGGPEGPDEVVPFLENVTRGRGIPRERLAAVGEHYFLFGGVSPINAQCRALIAQVEKDLAEHGIGVPVYWGNRNWQPFLADTLRRMAADGVRRPLVFVTSAYSSYSGCRQYREDLAAAAAEAGVLDVMRIDKIRAYFDHPGFVGPFVSSTLEALDRLEPQLRDAAEVVFVTHSVPLSYAQTSAYVPQHEAVAGLVADAVRERTGVERDWTLVYCSRSGPPTQPWLEPDVCAHLRDRAAAGARAVVVVPIGFVSDHMEVIYDLDTQAAQVAAELGLPMARAATPGTRPDFVALVRDLLTERAAVERGETVTRAGLSGLGAMPDLCAPGCCPNPRGAGKPALCGRD</sequence>
<reference evidence="11" key="1">
    <citation type="submission" date="2021-04" db="EMBL/GenBank/DDBJ databases">
        <title>Genome based classification of Actinospica acidithermotolerans sp. nov., an actinobacterium isolated from an Indonesian hot spring.</title>
        <authorList>
            <person name="Kusuma A.B."/>
            <person name="Putra K.E."/>
            <person name="Nafisah S."/>
            <person name="Loh J."/>
            <person name="Nouioui I."/>
            <person name="Goodfellow M."/>
        </authorList>
    </citation>
    <scope>NUCLEOTIDE SEQUENCE</scope>
    <source>
        <strain evidence="11">CSCA 57</strain>
    </source>
</reference>
<dbReference type="SUPFAM" id="SSF53800">
    <property type="entry name" value="Chelatase"/>
    <property type="match status" value="1"/>
</dbReference>
<dbReference type="EC" id="4.99.1.9" evidence="9"/>
<evidence type="ECO:0000256" key="4">
    <source>
        <dbReference type="ARBA" id="ARBA00023004"/>
    </source>
</evidence>
<dbReference type="CDD" id="cd03411">
    <property type="entry name" value="Ferrochelatase_N"/>
    <property type="match status" value="1"/>
</dbReference>
<dbReference type="GO" id="GO:0046872">
    <property type="term" value="F:metal ion binding"/>
    <property type="evidence" value="ECO:0007669"/>
    <property type="project" value="UniProtKB-KW"/>
</dbReference>
<dbReference type="Gene3D" id="3.40.50.1400">
    <property type="match status" value="2"/>
</dbReference>
<dbReference type="HAMAP" id="MF_00323">
    <property type="entry name" value="Ferrochelatase"/>
    <property type="match status" value="1"/>
</dbReference>
<evidence type="ECO:0000256" key="6">
    <source>
        <dbReference type="ARBA" id="ARBA00023239"/>
    </source>
</evidence>
<dbReference type="GO" id="GO:0005737">
    <property type="term" value="C:cytoplasm"/>
    <property type="evidence" value="ECO:0007669"/>
    <property type="project" value="UniProtKB-SubCell"/>
</dbReference>
<accession>A0A941ITQ0</accession>
<gene>
    <name evidence="9" type="primary">cpfC</name>
    <name evidence="11" type="ORF">KDL01_23345</name>
</gene>
<dbReference type="FunFam" id="3.40.50.1400:FF:000008">
    <property type="entry name" value="Ferrochelatase"/>
    <property type="match status" value="1"/>
</dbReference>
<dbReference type="InterPro" id="IPR001015">
    <property type="entry name" value="Ferrochelatase"/>
</dbReference>
<evidence type="ECO:0000313" key="11">
    <source>
        <dbReference type="EMBL" id="MBR7836233.1"/>
    </source>
</evidence>
<dbReference type="InterPro" id="IPR033659">
    <property type="entry name" value="Ferrochelatase_N"/>
</dbReference>
<dbReference type="EMBL" id="JAGSOG010000131">
    <property type="protein sequence ID" value="MBR7836233.1"/>
    <property type="molecule type" value="Genomic_DNA"/>
</dbReference>
<keyword evidence="12" id="KW-1185">Reference proteome</keyword>
<comment type="caution">
    <text evidence="9">Lacks conserved residue(s) required for the propagation of feature annotation.</text>
</comment>
<keyword evidence="4 9" id="KW-0408">Iron</keyword>
<dbReference type="CDD" id="cd00419">
    <property type="entry name" value="Ferrochelatase_C"/>
    <property type="match status" value="1"/>
</dbReference>
<keyword evidence="3 9" id="KW-0479">Metal-binding</keyword>
<comment type="subcellular location">
    <subcellularLocation>
        <location evidence="9">Cytoplasm</location>
    </subcellularLocation>
</comment>
<comment type="similarity">
    <text evidence="9 10">Belongs to the ferrochelatase family.</text>
</comment>
<comment type="pathway">
    <text evidence="1 9">Porphyrin-containing compound metabolism; protoheme biosynthesis.</text>
</comment>
<feature type="binding site" evidence="9">
    <location>
        <position position="276"/>
    </location>
    <ligand>
        <name>Fe(2+)</name>
        <dbReference type="ChEBI" id="CHEBI:29033"/>
    </ligand>
</feature>
<evidence type="ECO:0000256" key="9">
    <source>
        <dbReference type="HAMAP-Rule" id="MF_00323"/>
    </source>
</evidence>
<keyword evidence="2 9" id="KW-0963">Cytoplasm</keyword>
<feature type="binding site" evidence="9">
    <location>
        <position position="130"/>
    </location>
    <ligand>
        <name>Fe-coproporphyrin III</name>
        <dbReference type="ChEBI" id="CHEBI:68438"/>
    </ligand>
</feature>
<comment type="catalytic activity">
    <reaction evidence="8">
        <text>Fe-coproporphyrin III + 2 H(+) = coproporphyrin III + Fe(2+)</text>
        <dbReference type="Rhea" id="RHEA:49572"/>
        <dbReference type="ChEBI" id="CHEBI:15378"/>
        <dbReference type="ChEBI" id="CHEBI:29033"/>
        <dbReference type="ChEBI" id="CHEBI:68438"/>
        <dbReference type="ChEBI" id="CHEBI:131725"/>
        <dbReference type="EC" id="4.99.1.9"/>
    </reaction>
    <physiologicalReaction direction="right-to-left" evidence="8">
        <dbReference type="Rhea" id="RHEA:49574"/>
    </physiologicalReaction>
</comment>
<evidence type="ECO:0000313" key="12">
    <source>
        <dbReference type="Proteomes" id="UP000675781"/>
    </source>
</evidence>
<comment type="caution">
    <text evidence="11">The sequence shown here is derived from an EMBL/GenBank/DDBJ whole genome shotgun (WGS) entry which is preliminary data.</text>
</comment>
<organism evidence="11 12">
    <name type="scientific">Actinospica durhamensis</name>
    <dbReference type="NCBI Taxonomy" id="1508375"/>
    <lineage>
        <taxon>Bacteria</taxon>
        <taxon>Bacillati</taxon>
        <taxon>Actinomycetota</taxon>
        <taxon>Actinomycetes</taxon>
        <taxon>Catenulisporales</taxon>
        <taxon>Actinospicaceae</taxon>
        <taxon>Actinospica</taxon>
    </lineage>
</organism>
<evidence type="ECO:0000256" key="5">
    <source>
        <dbReference type="ARBA" id="ARBA00023133"/>
    </source>
</evidence>
<dbReference type="GO" id="GO:0006783">
    <property type="term" value="P:heme biosynthetic process"/>
    <property type="evidence" value="ECO:0007669"/>
    <property type="project" value="UniProtKB-UniRule"/>
</dbReference>
<feature type="binding site" evidence="9">
    <location>
        <position position="191"/>
    </location>
    <ligand>
        <name>Fe(2+)</name>
        <dbReference type="ChEBI" id="CHEBI:29033"/>
    </ligand>
</feature>
<feature type="binding site" evidence="9">
    <location>
        <position position="61"/>
    </location>
    <ligand>
        <name>Fe-coproporphyrin III</name>
        <dbReference type="ChEBI" id="CHEBI:68438"/>
    </ligand>
</feature>
<dbReference type="NCBIfam" id="NF000689">
    <property type="entry name" value="PRK00035.2-1"/>
    <property type="match status" value="1"/>
</dbReference>
<evidence type="ECO:0000256" key="10">
    <source>
        <dbReference type="RuleBase" id="RU004185"/>
    </source>
</evidence>
<dbReference type="PANTHER" id="PTHR11108:SF1">
    <property type="entry name" value="FERROCHELATASE, MITOCHONDRIAL"/>
    <property type="match status" value="1"/>
</dbReference>
<proteinExistence type="inferred from homology"/>
<dbReference type="GO" id="GO:0004325">
    <property type="term" value="F:ferrochelatase activity"/>
    <property type="evidence" value="ECO:0007669"/>
    <property type="project" value="UniProtKB-UniRule"/>
</dbReference>
<name>A0A941ITQ0_9ACTN</name>
<dbReference type="RefSeq" id="WP_212530709.1">
    <property type="nucleotide sequence ID" value="NZ_JAGSOG010000131.1"/>
</dbReference>
<dbReference type="Pfam" id="PF00762">
    <property type="entry name" value="Ferrochelatase"/>
    <property type="match status" value="1"/>
</dbReference>
<evidence type="ECO:0000256" key="1">
    <source>
        <dbReference type="ARBA" id="ARBA00004744"/>
    </source>
</evidence>
<keyword evidence="7 9" id="KW-0627">Porphyrin biosynthesis</keyword>
<dbReference type="InterPro" id="IPR033644">
    <property type="entry name" value="Ferrochelatase_C"/>
</dbReference>
<protein>
    <recommendedName>
        <fullName evidence="9">Coproporphyrin III ferrochelatase</fullName>
        <ecNumber evidence="9">4.99.1.9</ecNumber>
    </recommendedName>
</protein>
<comment type="function">
    <text evidence="9">Involved in coproporphyrin-dependent heme b biosynthesis. Catalyzes the insertion of ferrous iron into coproporphyrin III to form Fe-coproporphyrin III.</text>
</comment>
<keyword evidence="5 9" id="KW-0350">Heme biosynthesis</keyword>
<keyword evidence="6 9" id="KW-0456">Lyase</keyword>